<feature type="region of interest" description="Disordered" evidence="1">
    <location>
        <begin position="122"/>
        <end position="189"/>
    </location>
</feature>
<evidence type="ECO:0000313" key="5">
    <source>
        <dbReference type="Proteomes" id="UP000321425"/>
    </source>
</evidence>
<evidence type="ECO:0000313" key="4">
    <source>
        <dbReference type="Proteomes" id="UP000198548"/>
    </source>
</evidence>
<feature type="compositionally biased region" description="Basic and acidic residues" evidence="1">
    <location>
        <begin position="122"/>
        <end position="140"/>
    </location>
</feature>
<dbReference type="OrthoDB" id="2166684at2"/>
<feature type="region of interest" description="Disordered" evidence="1">
    <location>
        <begin position="1"/>
        <end position="29"/>
    </location>
</feature>
<feature type="compositionally biased region" description="Polar residues" evidence="1">
    <location>
        <begin position="1"/>
        <end position="12"/>
    </location>
</feature>
<evidence type="ECO:0000313" key="2">
    <source>
        <dbReference type="EMBL" id="GEK89241.1"/>
    </source>
</evidence>
<organism evidence="3 4">
    <name type="scientific">Alkalibacterium putridalgicola</name>
    <dbReference type="NCBI Taxonomy" id="426703"/>
    <lineage>
        <taxon>Bacteria</taxon>
        <taxon>Bacillati</taxon>
        <taxon>Bacillota</taxon>
        <taxon>Bacilli</taxon>
        <taxon>Lactobacillales</taxon>
        <taxon>Carnobacteriaceae</taxon>
        <taxon>Alkalibacterium</taxon>
    </lineage>
</organism>
<keyword evidence="5" id="KW-1185">Reference proteome</keyword>
<dbReference type="Proteomes" id="UP000198548">
    <property type="component" value="Unassembled WGS sequence"/>
</dbReference>
<proteinExistence type="predicted"/>
<dbReference type="RefSeq" id="WP_091487660.1">
    <property type="nucleotide sequence ID" value="NZ_BJUX01000012.1"/>
</dbReference>
<evidence type="ECO:0000313" key="3">
    <source>
        <dbReference type="EMBL" id="SEL77407.1"/>
    </source>
</evidence>
<dbReference type="AlphaFoldDB" id="A0A1H7T0U3"/>
<dbReference type="EMBL" id="FOBL01000010">
    <property type="protein sequence ID" value="SEL77407.1"/>
    <property type="molecule type" value="Genomic_DNA"/>
</dbReference>
<evidence type="ECO:0000256" key="1">
    <source>
        <dbReference type="SAM" id="MobiDB-lite"/>
    </source>
</evidence>
<reference evidence="3 4" key="1">
    <citation type="submission" date="2016-10" db="EMBL/GenBank/DDBJ databases">
        <authorList>
            <person name="de Groot N.N."/>
        </authorList>
    </citation>
    <scope>NUCLEOTIDE SEQUENCE [LARGE SCALE GENOMIC DNA]</scope>
    <source>
        <strain evidence="3 4">DSM 19182</strain>
    </source>
</reference>
<dbReference type="STRING" id="426703.SAMN04488100_11034"/>
<gene>
    <name evidence="2" type="ORF">APU01nite_12800</name>
    <name evidence="3" type="ORF">SAMN04488100_11034</name>
</gene>
<sequence>MSSKYTDFFETSSKAEKNQKNKKTKQVSFDDAYSLPKHVKSRETVEKGFKEYLSHKEEDRRRGYITPPFEVSKVPSPIYGYHKPKKETKPAVDYERLKEEMKKETRDLIVYEEFLTEELENEWRTEKAKVEQPPEQDRTSKPGLNKKKKMTRKAYGLNRTLEAIMEEEKGGNNRNRRNVPGLFENKKDR</sequence>
<dbReference type="EMBL" id="BJUX01000012">
    <property type="protein sequence ID" value="GEK89241.1"/>
    <property type="molecule type" value="Genomic_DNA"/>
</dbReference>
<dbReference type="Proteomes" id="UP000321425">
    <property type="component" value="Unassembled WGS sequence"/>
</dbReference>
<protein>
    <submittedName>
        <fullName evidence="3">Uncharacterized protein</fullName>
    </submittedName>
</protein>
<name>A0A1H7T0U3_9LACT</name>
<reference evidence="2 5" key="2">
    <citation type="submission" date="2019-07" db="EMBL/GenBank/DDBJ databases">
        <title>Whole genome shotgun sequence of Alkalibacterium putridalgicola NBRC 103243.</title>
        <authorList>
            <person name="Hosoyama A."/>
            <person name="Uohara A."/>
            <person name="Ohji S."/>
            <person name="Ichikawa N."/>
        </authorList>
    </citation>
    <scope>NUCLEOTIDE SEQUENCE [LARGE SCALE GENOMIC DNA]</scope>
    <source>
        <strain evidence="2 5">NBRC 103243</strain>
    </source>
</reference>
<accession>A0A1H7T0U3</accession>